<accession>A0A328VDX3</accession>
<evidence type="ECO:0000313" key="3">
    <source>
        <dbReference type="Proteomes" id="UP000248706"/>
    </source>
</evidence>
<gene>
    <name evidence="2" type="ORF">A4R35_10415</name>
</gene>
<organism evidence="2 3">
    <name type="scientific">Thermogemmatispora tikiterensis</name>
    <dbReference type="NCBI Taxonomy" id="1825093"/>
    <lineage>
        <taxon>Bacteria</taxon>
        <taxon>Bacillati</taxon>
        <taxon>Chloroflexota</taxon>
        <taxon>Ktedonobacteria</taxon>
        <taxon>Thermogemmatisporales</taxon>
        <taxon>Thermogemmatisporaceae</taxon>
        <taxon>Thermogemmatispora</taxon>
    </lineage>
</organism>
<protein>
    <submittedName>
        <fullName evidence="2">Uncharacterized protein</fullName>
    </submittedName>
</protein>
<dbReference type="Proteomes" id="UP000248706">
    <property type="component" value="Unassembled WGS sequence"/>
</dbReference>
<reference evidence="2 3" key="1">
    <citation type="submission" date="2016-08" db="EMBL/GenBank/DDBJ databases">
        <title>Analysis of Carbohydrate Active Enzymes in Thermogemmatispora T81 Reveals Carbohydrate Degradation Ability.</title>
        <authorList>
            <person name="Tomazini A."/>
            <person name="Lal S."/>
            <person name="Stott M."/>
            <person name="Henrissat B."/>
            <person name="Polikarpov I."/>
            <person name="Sparling R."/>
            <person name="Levin D.B."/>
        </authorList>
    </citation>
    <scope>NUCLEOTIDE SEQUENCE [LARGE SCALE GENOMIC DNA]</scope>
    <source>
        <strain evidence="2 3">T81</strain>
    </source>
</reference>
<proteinExistence type="predicted"/>
<dbReference type="AlphaFoldDB" id="A0A328VDX3"/>
<evidence type="ECO:0000313" key="2">
    <source>
        <dbReference type="EMBL" id="RAQ95948.1"/>
    </source>
</evidence>
<evidence type="ECO:0000256" key="1">
    <source>
        <dbReference type="SAM" id="MobiDB-lite"/>
    </source>
</evidence>
<dbReference type="RefSeq" id="WP_112429120.1">
    <property type="nucleotide sequence ID" value="NZ_MCIF01000002.1"/>
</dbReference>
<sequence>MKIGKLLTDPEGTSIPSAEISLLRWVLWYPLLSGRELVRLEQSRRRTQSGPTQRLPVLCPPAASQVGRQVHHLVNRGLLLAFRLHEPGWPPAQQRYALSAAGVAAFAHQFQPALSLQTLAQYPIEQDDLLSRLARPFPTLVLASCFTSLIEFEGEQQGWHVRAFQYPCSWRPLLWHSGTLPSHGAGRPDAAWCLLRQGQQAISLLLVIGPQQEQPFPWHQASRLLQQLARHQEAHALQSRLRPAPLVLVVSAAVHLPVWSELLQRPAFTQRPLPQGGVLLLEQVRQYGFLAAPCWCFSNLAALERASMTASSEAVMLRPTVRVLLQEQLTLPDQSPVSQPQSDDEPGRLQVQRKQWPGTSQKDQRRWKRSQSWCLPDPGWVARLIAQAPDSDGSALPGAGSLTATARLNLALTARHKRMLLLLARFPLLSLAQLAQLLEPGQDRRRLQRSLLVLSAANLVTSLRWPAAPSRGQERWLLTEVAVAYLVTRGELPQGWVALPPAELTQMQHTHGLYACLAALLRSSTHESTIIASWMWSTRESARRWFDPQQQQWIQLRPDATWIIWLRGHPLPERLLIEYDRASRQREFLAKAETYAAASQQIRGRFPPVLIITTQPRATARICTCWQISGAPQPMLPLLEAELDQPDRLNQLTDWLLQLYSP</sequence>
<feature type="compositionally biased region" description="Polar residues" evidence="1">
    <location>
        <begin position="332"/>
        <end position="341"/>
    </location>
</feature>
<feature type="region of interest" description="Disordered" evidence="1">
    <location>
        <begin position="332"/>
        <end position="370"/>
    </location>
</feature>
<dbReference type="EMBL" id="MCIF01000002">
    <property type="protein sequence ID" value="RAQ95948.1"/>
    <property type="molecule type" value="Genomic_DNA"/>
</dbReference>
<keyword evidence="3" id="KW-1185">Reference proteome</keyword>
<name>A0A328VDX3_9CHLR</name>
<comment type="caution">
    <text evidence="2">The sequence shown here is derived from an EMBL/GenBank/DDBJ whole genome shotgun (WGS) entry which is preliminary data.</text>
</comment>